<name>A0A5D4TIA9_9BACI</name>
<comment type="caution">
    <text evidence="1">The sequence shown here is derived from an EMBL/GenBank/DDBJ whole genome shotgun (WGS) entry which is preliminary data.</text>
</comment>
<accession>A0A5D4TIA9</accession>
<gene>
    <name evidence="1" type="ORF">FZC75_02295</name>
</gene>
<reference evidence="1 2" key="1">
    <citation type="submission" date="2019-08" db="EMBL/GenBank/DDBJ databases">
        <title>Bacillus genomes from the desert of Cuatro Cienegas, Coahuila.</title>
        <authorList>
            <person name="Olmedo-Alvarez G."/>
        </authorList>
    </citation>
    <scope>NUCLEOTIDE SEQUENCE [LARGE SCALE GENOMIC DNA]</scope>
    <source>
        <strain evidence="1 2">CH98b_3T</strain>
    </source>
</reference>
<evidence type="ECO:0000313" key="2">
    <source>
        <dbReference type="Proteomes" id="UP000324517"/>
    </source>
</evidence>
<dbReference type="EMBL" id="VTET01000001">
    <property type="protein sequence ID" value="TYS74548.1"/>
    <property type="molecule type" value="Genomic_DNA"/>
</dbReference>
<protein>
    <submittedName>
        <fullName evidence="1">Uncharacterized protein</fullName>
    </submittedName>
</protein>
<dbReference type="RefSeq" id="WP_148978293.1">
    <property type="nucleotide sequence ID" value="NZ_JBNILM010000001.1"/>
</dbReference>
<dbReference type="OrthoDB" id="2475704at2"/>
<sequence length="143" mass="16663">MRIINCRGYELEKAQPNTSEDFFNRSEVTFEDDGQEKTLHVLYIRYYDENFSEYIPTLSEQTDPIFAIGEKNITFKDLVAITCLIKNPSFRQRKRIYINTPEELAGYFEGVNIPKVREIFEGLHHQGAYKLSSPLQFLAQPSS</sequence>
<evidence type="ECO:0000313" key="1">
    <source>
        <dbReference type="EMBL" id="TYS74548.1"/>
    </source>
</evidence>
<organism evidence="1 2">
    <name type="scientific">Sutcliffiella horikoshii</name>
    <dbReference type="NCBI Taxonomy" id="79883"/>
    <lineage>
        <taxon>Bacteria</taxon>
        <taxon>Bacillati</taxon>
        <taxon>Bacillota</taxon>
        <taxon>Bacilli</taxon>
        <taxon>Bacillales</taxon>
        <taxon>Bacillaceae</taxon>
        <taxon>Sutcliffiella</taxon>
    </lineage>
</organism>
<proteinExistence type="predicted"/>
<dbReference type="AlphaFoldDB" id="A0A5D4TIA9"/>
<dbReference type="Proteomes" id="UP000324517">
    <property type="component" value="Unassembled WGS sequence"/>
</dbReference>